<feature type="compositionally biased region" description="Polar residues" evidence="1">
    <location>
        <begin position="25"/>
        <end position="36"/>
    </location>
</feature>
<evidence type="ECO:0000256" key="1">
    <source>
        <dbReference type="SAM" id="MobiDB-lite"/>
    </source>
</evidence>
<dbReference type="Proteomes" id="UP000076874">
    <property type="component" value="Unassembled WGS sequence"/>
</dbReference>
<feature type="compositionally biased region" description="Basic and acidic residues" evidence="1">
    <location>
        <begin position="204"/>
        <end position="220"/>
    </location>
</feature>
<dbReference type="AlphaFoldDB" id="A0A167YSU3"/>
<gene>
    <name evidence="2" type="ORF">SPI_01223</name>
</gene>
<feature type="region of interest" description="Disordered" evidence="1">
    <location>
        <begin position="307"/>
        <end position="329"/>
    </location>
</feature>
<dbReference type="EMBL" id="AZHD01000002">
    <property type="protein sequence ID" value="OAA66647.1"/>
    <property type="molecule type" value="Genomic_DNA"/>
</dbReference>
<sequence length="329" mass="35978">MAGAAPSSPSPPPGPGGFFPPTDTGLLSPTPSQASSVLRNHAAGLPHPRRQPLRPGSAKEDLVRRYAEERMLHISRRFVKKHGIPAPDDTVVGYRSMGELCRDVDGLLNNLWKSGTPNLQVQYLLNLASELVTWMDGFPPSPRATLAVLSKLDHCFASLLAGRDTSTGEPLPGFGANPRAGLSRTDMVRCRSIAERSRVAVVDVFRRGPPDPSDEADRYYRSRPRPGRRRGTTDDDDDPPSRSVQRNQLQNDEPMDMDGDDDEHHAGTLADEVGDDDDDDNDDDEVEMGLGSVYELTLVKLGELLGDSYGQIGGIPTMPRSHENDDDEY</sequence>
<evidence type="ECO:0008006" key="4">
    <source>
        <dbReference type="Google" id="ProtNLM"/>
    </source>
</evidence>
<dbReference type="InterPro" id="IPR031349">
    <property type="entry name" value="Tfb6"/>
</dbReference>
<proteinExistence type="predicted"/>
<name>A0A167YSU3_9HYPO</name>
<dbReference type="PANTHER" id="PTHR37781">
    <property type="entry name" value="TFIIH COMPLEX SUBUNIT"/>
    <property type="match status" value="1"/>
</dbReference>
<evidence type="ECO:0000313" key="2">
    <source>
        <dbReference type="EMBL" id="OAA66647.1"/>
    </source>
</evidence>
<dbReference type="OrthoDB" id="5420410at2759"/>
<dbReference type="PANTHER" id="PTHR37781:SF1">
    <property type="entry name" value="ADR380WP"/>
    <property type="match status" value="1"/>
</dbReference>
<feature type="compositionally biased region" description="Basic residues" evidence="1">
    <location>
        <begin position="221"/>
        <end position="230"/>
    </location>
</feature>
<comment type="caution">
    <text evidence="2">The sequence shown here is derived from an EMBL/GenBank/DDBJ whole genome shotgun (WGS) entry which is preliminary data.</text>
</comment>
<reference evidence="2 3" key="1">
    <citation type="journal article" date="2016" name="Genome Biol. Evol.">
        <title>Divergent and convergent evolution of fungal pathogenicity.</title>
        <authorList>
            <person name="Shang Y."/>
            <person name="Xiao G."/>
            <person name="Zheng P."/>
            <person name="Cen K."/>
            <person name="Zhan S."/>
            <person name="Wang C."/>
        </authorList>
    </citation>
    <scope>NUCLEOTIDE SEQUENCE [LARGE SCALE GENOMIC DNA]</scope>
    <source>
        <strain evidence="2 3">RCEF 264</strain>
    </source>
</reference>
<dbReference type="Pfam" id="PF17110">
    <property type="entry name" value="TFB6"/>
    <property type="match status" value="1"/>
</dbReference>
<keyword evidence="3" id="KW-1185">Reference proteome</keyword>
<feature type="compositionally biased region" description="Acidic residues" evidence="1">
    <location>
        <begin position="272"/>
        <end position="287"/>
    </location>
</feature>
<feature type="region of interest" description="Disordered" evidence="1">
    <location>
        <begin position="1"/>
        <end position="36"/>
    </location>
</feature>
<organism evidence="2 3">
    <name type="scientific">Niveomyces insectorum RCEF 264</name>
    <dbReference type="NCBI Taxonomy" id="1081102"/>
    <lineage>
        <taxon>Eukaryota</taxon>
        <taxon>Fungi</taxon>
        <taxon>Dikarya</taxon>
        <taxon>Ascomycota</taxon>
        <taxon>Pezizomycotina</taxon>
        <taxon>Sordariomycetes</taxon>
        <taxon>Hypocreomycetidae</taxon>
        <taxon>Hypocreales</taxon>
        <taxon>Cordycipitaceae</taxon>
        <taxon>Niveomyces</taxon>
    </lineage>
</organism>
<accession>A0A167YSU3</accession>
<feature type="region of interest" description="Disordered" evidence="1">
    <location>
        <begin position="204"/>
        <end position="289"/>
    </location>
</feature>
<dbReference type="GO" id="GO:0005675">
    <property type="term" value="C:transcription factor TFIIH holo complex"/>
    <property type="evidence" value="ECO:0007669"/>
    <property type="project" value="TreeGrafter"/>
</dbReference>
<dbReference type="STRING" id="1081102.A0A167YSU3"/>
<protein>
    <recommendedName>
        <fullName evidence="4">Meiotic recombination protein DMC1</fullName>
    </recommendedName>
</protein>
<evidence type="ECO:0000313" key="3">
    <source>
        <dbReference type="Proteomes" id="UP000076874"/>
    </source>
</evidence>